<name>A0A1I4DHN3_9GAMM</name>
<evidence type="ECO:0000259" key="4">
    <source>
        <dbReference type="PROSITE" id="PS50987"/>
    </source>
</evidence>
<dbReference type="InterPro" id="IPR036388">
    <property type="entry name" value="WH-like_DNA-bd_sf"/>
</dbReference>
<dbReference type="InterPro" id="IPR036390">
    <property type="entry name" value="WH_DNA-bd_sf"/>
</dbReference>
<dbReference type="Pfam" id="PF12840">
    <property type="entry name" value="HTH_20"/>
    <property type="match status" value="1"/>
</dbReference>
<dbReference type="AlphaFoldDB" id="A0A1I4DHN3"/>
<dbReference type="Proteomes" id="UP000198725">
    <property type="component" value="Unassembled WGS sequence"/>
</dbReference>
<dbReference type="PROSITE" id="PS50987">
    <property type="entry name" value="HTH_ARSR_2"/>
    <property type="match status" value="1"/>
</dbReference>
<keyword evidence="1" id="KW-0805">Transcription regulation</keyword>
<proteinExistence type="predicted"/>
<dbReference type="SMART" id="SM00418">
    <property type="entry name" value="HTH_ARSR"/>
    <property type="match status" value="1"/>
</dbReference>
<accession>A0A1I4DHN3</accession>
<evidence type="ECO:0000256" key="3">
    <source>
        <dbReference type="ARBA" id="ARBA00023163"/>
    </source>
</evidence>
<keyword evidence="6" id="KW-1185">Reference proteome</keyword>
<organism evidence="5 6">
    <name type="scientific">Rhodanobacter glycinis</name>
    <dbReference type="NCBI Taxonomy" id="582702"/>
    <lineage>
        <taxon>Bacteria</taxon>
        <taxon>Pseudomonadati</taxon>
        <taxon>Pseudomonadota</taxon>
        <taxon>Gammaproteobacteria</taxon>
        <taxon>Lysobacterales</taxon>
        <taxon>Rhodanobacteraceae</taxon>
        <taxon>Rhodanobacter</taxon>
    </lineage>
</organism>
<dbReference type="CDD" id="cd00090">
    <property type="entry name" value="HTH_ARSR"/>
    <property type="match status" value="1"/>
</dbReference>
<dbReference type="InterPro" id="IPR001845">
    <property type="entry name" value="HTH_ArsR_DNA-bd_dom"/>
</dbReference>
<dbReference type="GO" id="GO:0003700">
    <property type="term" value="F:DNA-binding transcription factor activity"/>
    <property type="evidence" value="ECO:0007669"/>
    <property type="project" value="InterPro"/>
</dbReference>
<dbReference type="PANTHER" id="PTHR43132:SF2">
    <property type="entry name" value="ARSENICAL RESISTANCE OPERON REPRESSOR ARSR-RELATED"/>
    <property type="match status" value="1"/>
</dbReference>
<evidence type="ECO:0000256" key="1">
    <source>
        <dbReference type="ARBA" id="ARBA00023015"/>
    </source>
</evidence>
<dbReference type="GO" id="GO:0003677">
    <property type="term" value="F:DNA binding"/>
    <property type="evidence" value="ECO:0007669"/>
    <property type="project" value="UniProtKB-KW"/>
</dbReference>
<evidence type="ECO:0000313" key="5">
    <source>
        <dbReference type="EMBL" id="SFK93022.1"/>
    </source>
</evidence>
<gene>
    <name evidence="5" type="ORF">SAMN05192579_10965</name>
</gene>
<keyword evidence="3" id="KW-0804">Transcription</keyword>
<dbReference type="EMBL" id="FOSR01000009">
    <property type="protein sequence ID" value="SFK93022.1"/>
    <property type="molecule type" value="Genomic_DNA"/>
</dbReference>
<dbReference type="PRINTS" id="PR00778">
    <property type="entry name" value="HTHARSR"/>
</dbReference>
<sequence>MAAPIMQTPQAIAALSALAQDSRLAIYRLLVQHASDGLAASAIARRLDLANATLSFHLKELVHAGLVAGRQEGRYIYYQPKMEAIAALVAFLTENCCSAGTGRCAPAPGRG</sequence>
<dbReference type="NCBIfam" id="NF033788">
    <property type="entry name" value="HTH_metalloreg"/>
    <property type="match status" value="1"/>
</dbReference>
<dbReference type="InterPro" id="IPR011991">
    <property type="entry name" value="ArsR-like_HTH"/>
</dbReference>
<dbReference type="Gene3D" id="1.10.10.10">
    <property type="entry name" value="Winged helix-like DNA-binding domain superfamily/Winged helix DNA-binding domain"/>
    <property type="match status" value="1"/>
</dbReference>
<reference evidence="6" key="1">
    <citation type="submission" date="2016-10" db="EMBL/GenBank/DDBJ databases">
        <authorList>
            <person name="Varghese N."/>
            <person name="Submissions S."/>
        </authorList>
    </citation>
    <scope>NUCLEOTIDE SEQUENCE [LARGE SCALE GENOMIC DNA]</scope>
    <source>
        <strain evidence="6">MO64</strain>
    </source>
</reference>
<feature type="domain" description="HTH arsR-type" evidence="4">
    <location>
        <begin position="3"/>
        <end position="100"/>
    </location>
</feature>
<protein>
    <submittedName>
        <fullName evidence="5">DNA-binding transcriptional regulator, ArsR family</fullName>
    </submittedName>
</protein>
<dbReference type="InterPro" id="IPR051011">
    <property type="entry name" value="Metal_resp_trans_reg"/>
</dbReference>
<keyword evidence="2 5" id="KW-0238">DNA-binding</keyword>
<dbReference type="PANTHER" id="PTHR43132">
    <property type="entry name" value="ARSENICAL RESISTANCE OPERON REPRESSOR ARSR-RELATED"/>
    <property type="match status" value="1"/>
</dbReference>
<evidence type="ECO:0000313" key="6">
    <source>
        <dbReference type="Proteomes" id="UP000198725"/>
    </source>
</evidence>
<dbReference type="SUPFAM" id="SSF46785">
    <property type="entry name" value="Winged helix' DNA-binding domain"/>
    <property type="match status" value="1"/>
</dbReference>
<evidence type="ECO:0000256" key="2">
    <source>
        <dbReference type="ARBA" id="ARBA00023125"/>
    </source>
</evidence>